<keyword evidence="10" id="KW-0961">Cell wall biogenesis/degradation</keyword>
<keyword evidence="9 13" id="KW-0472">Membrane</keyword>
<evidence type="ECO:0000256" key="1">
    <source>
        <dbReference type="ARBA" id="ARBA00004141"/>
    </source>
</evidence>
<proteinExistence type="predicted"/>
<dbReference type="InterPro" id="IPR018365">
    <property type="entry name" value="Cell_cycle_FtsW-rel_CS"/>
</dbReference>
<accession>A0A1V5SUJ7</accession>
<evidence type="ECO:0000256" key="4">
    <source>
        <dbReference type="ARBA" id="ARBA00022679"/>
    </source>
</evidence>
<feature type="transmembrane region" description="Helical" evidence="13">
    <location>
        <begin position="330"/>
        <end position="352"/>
    </location>
</feature>
<organism evidence="14">
    <name type="scientific">Candidatus Atribacter allofermentans</name>
    <dbReference type="NCBI Taxonomy" id="1852833"/>
    <lineage>
        <taxon>Bacteria</taxon>
        <taxon>Pseudomonadati</taxon>
        <taxon>Atribacterota</taxon>
        <taxon>Atribacteria</taxon>
        <taxon>Atribacterales</taxon>
        <taxon>Atribacteraceae</taxon>
        <taxon>Atribacter</taxon>
    </lineage>
</organism>
<evidence type="ECO:0000313" key="14">
    <source>
        <dbReference type="EMBL" id="OQA57994.1"/>
    </source>
</evidence>
<keyword evidence="8 13" id="KW-1133">Transmembrane helix</keyword>
<dbReference type="GO" id="GO:0051301">
    <property type="term" value="P:cell division"/>
    <property type="evidence" value="ECO:0007669"/>
    <property type="project" value="InterPro"/>
</dbReference>
<feature type="transmembrane region" description="Helical" evidence="13">
    <location>
        <begin position="43"/>
        <end position="63"/>
    </location>
</feature>
<keyword evidence="7" id="KW-0573">Peptidoglycan synthesis</keyword>
<feature type="transmembrane region" description="Helical" evidence="13">
    <location>
        <begin position="296"/>
        <end position="318"/>
    </location>
</feature>
<evidence type="ECO:0000256" key="10">
    <source>
        <dbReference type="ARBA" id="ARBA00023316"/>
    </source>
</evidence>
<dbReference type="GO" id="GO:0032153">
    <property type="term" value="C:cell division site"/>
    <property type="evidence" value="ECO:0007669"/>
    <property type="project" value="TreeGrafter"/>
</dbReference>
<dbReference type="GO" id="GO:0005886">
    <property type="term" value="C:plasma membrane"/>
    <property type="evidence" value="ECO:0007669"/>
    <property type="project" value="TreeGrafter"/>
</dbReference>
<comment type="subcellular location">
    <subcellularLocation>
        <location evidence="1">Membrane</location>
        <topology evidence="1">Multi-pass membrane protein</topology>
    </subcellularLocation>
</comment>
<dbReference type="NCBIfam" id="TIGR02210">
    <property type="entry name" value="rodA_shape"/>
    <property type="match status" value="1"/>
</dbReference>
<dbReference type="Proteomes" id="UP000485569">
    <property type="component" value="Unassembled WGS sequence"/>
</dbReference>
<dbReference type="Pfam" id="PF01098">
    <property type="entry name" value="FTSW_RODA_SPOVE"/>
    <property type="match status" value="1"/>
</dbReference>
<evidence type="ECO:0000256" key="6">
    <source>
        <dbReference type="ARBA" id="ARBA00022960"/>
    </source>
</evidence>
<dbReference type="GO" id="GO:0008360">
    <property type="term" value="P:regulation of cell shape"/>
    <property type="evidence" value="ECO:0007669"/>
    <property type="project" value="UniProtKB-KW"/>
</dbReference>
<feature type="transmembrane region" description="Helical" evidence="13">
    <location>
        <begin position="264"/>
        <end position="284"/>
    </location>
</feature>
<evidence type="ECO:0000256" key="7">
    <source>
        <dbReference type="ARBA" id="ARBA00022984"/>
    </source>
</evidence>
<dbReference type="InterPro" id="IPR011923">
    <property type="entry name" value="RodA/MrdB"/>
</dbReference>
<feature type="transmembrane region" description="Helical" evidence="13">
    <location>
        <begin position="153"/>
        <end position="170"/>
    </location>
</feature>
<feature type="transmembrane region" description="Helical" evidence="13">
    <location>
        <begin position="6"/>
        <end position="23"/>
    </location>
</feature>
<evidence type="ECO:0000256" key="13">
    <source>
        <dbReference type="SAM" id="Phobius"/>
    </source>
</evidence>
<keyword evidence="6" id="KW-0133">Cell shape</keyword>
<dbReference type="PANTHER" id="PTHR30474:SF1">
    <property type="entry name" value="PEPTIDOGLYCAN GLYCOSYLTRANSFERASE MRDB"/>
    <property type="match status" value="1"/>
</dbReference>
<dbReference type="InterPro" id="IPR001182">
    <property type="entry name" value="FtsW/RodA"/>
</dbReference>
<evidence type="ECO:0000256" key="9">
    <source>
        <dbReference type="ARBA" id="ARBA00023136"/>
    </source>
</evidence>
<dbReference type="GO" id="GO:0015648">
    <property type="term" value="F:lipid-linked peptidoglycan transporter activity"/>
    <property type="evidence" value="ECO:0007669"/>
    <property type="project" value="TreeGrafter"/>
</dbReference>
<keyword evidence="5 13" id="KW-0812">Transmembrane</keyword>
<dbReference type="GO" id="GO:0071555">
    <property type="term" value="P:cell wall organization"/>
    <property type="evidence" value="ECO:0007669"/>
    <property type="project" value="UniProtKB-KW"/>
</dbReference>
<feature type="transmembrane region" description="Helical" evidence="13">
    <location>
        <begin position="69"/>
        <end position="86"/>
    </location>
</feature>
<dbReference type="EMBL" id="MWBQ01000084">
    <property type="protein sequence ID" value="OQA57994.1"/>
    <property type="molecule type" value="Genomic_DNA"/>
</dbReference>
<keyword evidence="3" id="KW-0328">Glycosyltransferase</keyword>
<dbReference type="AlphaFoldDB" id="A0A1V5SUJ7"/>
<evidence type="ECO:0000256" key="8">
    <source>
        <dbReference type="ARBA" id="ARBA00022989"/>
    </source>
</evidence>
<keyword evidence="2" id="KW-1003">Cell membrane</keyword>
<evidence type="ECO:0000256" key="2">
    <source>
        <dbReference type="ARBA" id="ARBA00022475"/>
    </source>
</evidence>
<dbReference type="GO" id="GO:0009252">
    <property type="term" value="P:peptidoglycan biosynthetic process"/>
    <property type="evidence" value="ECO:0007669"/>
    <property type="project" value="UniProtKB-KW"/>
</dbReference>
<comment type="caution">
    <text evidence="14">The sequence shown here is derived from an EMBL/GenBank/DDBJ whole genome shotgun (WGS) entry which is preliminary data.</text>
</comment>
<feature type="transmembrane region" description="Helical" evidence="13">
    <location>
        <begin position="177"/>
        <end position="195"/>
    </location>
</feature>
<dbReference type="PROSITE" id="PS00428">
    <property type="entry name" value="FTSW_RODA_SPOVE"/>
    <property type="match status" value="1"/>
</dbReference>
<name>A0A1V5SUJ7_9BACT</name>
<evidence type="ECO:0000256" key="3">
    <source>
        <dbReference type="ARBA" id="ARBA00022676"/>
    </source>
</evidence>
<reference evidence="14" key="1">
    <citation type="submission" date="2017-02" db="EMBL/GenBank/DDBJ databases">
        <title>Delving into the versatile metabolic prowess of the omnipresent phylum Bacteroidetes.</title>
        <authorList>
            <person name="Nobu M.K."/>
            <person name="Mei R."/>
            <person name="Narihiro T."/>
            <person name="Kuroda K."/>
            <person name="Liu W.-T."/>
        </authorList>
    </citation>
    <scope>NUCLEOTIDE SEQUENCE</scope>
    <source>
        <strain evidence="14">ADurb.Bin276</strain>
    </source>
</reference>
<dbReference type="PANTHER" id="PTHR30474">
    <property type="entry name" value="CELL CYCLE PROTEIN"/>
    <property type="match status" value="1"/>
</dbReference>
<evidence type="ECO:0000256" key="11">
    <source>
        <dbReference type="ARBA" id="ARBA00032370"/>
    </source>
</evidence>
<gene>
    <name evidence="14" type="primary">mrdB</name>
    <name evidence="14" type="ORF">BWY41_01171</name>
</gene>
<dbReference type="GO" id="GO:0016757">
    <property type="term" value="F:glycosyltransferase activity"/>
    <property type="evidence" value="ECO:0007669"/>
    <property type="project" value="UniProtKB-KW"/>
</dbReference>
<evidence type="ECO:0000256" key="5">
    <source>
        <dbReference type="ARBA" id="ARBA00022692"/>
    </source>
</evidence>
<protein>
    <recommendedName>
        <fullName evidence="12">Cell wall polymerase</fullName>
    </recommendedName>
    <alternativeName>
        <fullName evidence="11">Peptidoglycan polymerase</fullName>
    </alternativeName>
</protein>
<evidence type="ECO:0000256" key="12">
    <source>
        <dbReference type="ARBA" id="ARBA00033270"/>
    </source>
</evidence>
<keyword evidence="4" id="KW-0808">Transferase</keyword>
<sequence length="358" mass="40444">MKTVKMFPIIILSLNIVGLLAVYSTDPLRGEAVFIQTFFGRQLMWSLLGWLVFWGISRIHYHWFIKLEWMIYLIIILSLIVVLFFGSGDDVGTRRWILFRSVQPSEFSKVGMAVFLAAFLSAQPEDYGSWQLLLKTSFLSIIPTGLIFLEPDLGTALVIIVLWFSALFFCGFQWKKILAVFAGLVGLIPFFWLVLHDYQRKRLLSFFAPQSDPLGTGYNVLQSKITIGAGSFFGKGWLSGTQSQLRFLPAHYTDFIFASWCEQWGFVGGVIILALFFWLIWSIFRIGIETPDLEGKILTTLFGSMFVFQVMINVGMNMGVMPVTGIPLPFISYGGSSLFINMIAMGMVWNIAQSGGNE</sequence>